<protein>
    <submittedName>
        <fullName evidence="1">Transcriptional regulator</fullName>
    </submittedName>
</protein>
<dbReference type="EMBL" id="WJBD01000019">
    <property type="protein sequence ID" value="MBC3889468.1"/>
    <property type="molecule type" value="Genomic_DNA"/>
</dbReference>
<gene>
    <name evidence="1" type="ORF">GH810_14225</name>
</gene>
<name>A0A923I3V9_9FIRM</name>
<proteinExistence type="predicted"/>
<dbReference type="OrthoDB" id="1624259at2"/>
<dbReference type="RefSeq" id="WP_148568466.1">
    <property type="nucleotide sequence ID" value="NZ_RXYA01000018.1"/>
</dbReference>
<organism evidence="1 2">
    <name type="scientific">Acetobacterium paludosum</name>
    <dbReference type="NCBI Taxonomy" id="52693"/>
    <lineage>
        <taxon>Bacteria</taxon>
        <taxon>Bacillati</taxon>
        <taxon>Bacillota</taxon>
        <taxon>Clostridia</taxon>
        <taxon>Eubacteriales</taxon>
        <taxon>Eubacteriaceae</taxon>
        <taxon>Acetobacterium</taxon>
    </lineage>
</organism>
<comment type="caution">
    <text evidence="1">The sequence shown here is derived from an EMBL/GenBank/DDBJ whole genome shotgun (WGS) entry which is preliminary data.</text>
</comment>
<evidence type="ECO:0000313" key="2">
    <source>
        <dbReference type="Proteomes" id="UP000616595"/>
    </source>
</evidence>
<keyword evidence="2" id="KW-1185">Reference proteome</keyword>
<evidence type="ECO:0000313" key="1">
    <source>
        <dbReference type="EMBL" id="MBC3889468.1"/>
    </source>
</evidence>
<accession>A0A923I3V9</accession>
<dbReference type="AlphaFoldDB" id="A0A923I3V9"/>
<reference evidence="1" key="1">
    <citation type="submission" date="2019-10" db="EMBL/GenBank/DDBJ databases">
        <authorList>
            <person name="Ross D.E."/>
            <person name="Gulliver D."/>
        </authorList>
    </citation>
    <scope>NUCLEOTIDE SEQUENCE</scope>
    <source>
        <strain evidence="1">DER-2019</strain>
    </source>
</reference>
<sequence>MKKQSTNMYEIHRINAGLKRFEAAEKLAISERSLDDYENFNFIKGTGRRPPDDVVIQMAEIYKAPHLPRQHYYENTEIGRKEFINIMLLDLREAFLKFQCELSDITSMEIIARNMVIDNQITENEAEEASRFVNELKELIEAATSLQYSLISKNTGIALREIIINERRPISHDRKRLYARI</sequence>
<reference evidence="1" key="2">
    <citation type="submission" date="2020-10" db="EMBL/GenBank/DDBJ databases">
        <title>Comparative genomics of the Acetobacterium genus.</title>
        <authorList>
            <person name="Marshall C."/>
            <person name="May H."/>
            <person name="Norman S."/>
        </authorList>
    </citation>
    <scope>NUCLEOTIDE SEQUENCE</scope>
    <source>
        <strain evidence="1">DER-2019</strain>
    </source>
</reference>
<dbReference type="Proteomes" id="UP000616595">
    <property type="component" value="Unassembled WGS sequence"/>
</dbReference>